<name>A0A0H5SWN8_HERHM</name>
<proteinExistence type="inferred from homology"/>
<dbReference type="UniPathway" id="UPA00084">
    <property type="reaction ID" value="UER00503"/>
</dbReference>
<organism evidence="19 20">
    <name type="scientific">Herbinix hemicellulosilytica</name>
    <dbReference type="NCBI Taxonomy" id="1564487"/>
    <lineage>
        <taxon>Bacteria</taxon>
        <taxon>Bacillati</taxon>
        <taxon>Bacillota</taxon>
        <taxon>Clostridia</taxon>
        <taxon>Lachnospirales</taxon>
        <taxon>Lachnospiraceae</taxon>
        <taxon>Herbinix</taxon>
    </lineage>
</organism>
<keyword evidence="8 17" id="KW-0808">Transferase</keyword>
<dbReference type="InterPro" id="IPR004570">
    <property type="entry name" value="Phosphatidylglycerol_P_synth"/>
</dbReference>
<evidence type="ECO:0000256" key="6">
    <source>
        <dbReference type="ARBA" id="ARBA00014944"/>
    </source>
</evidence>
<dbReference type="PIRSF" id="PIRSF000847">
    <property type="entry name" value="Phos_ph_gly_syn"/>
    <property type="match status" value="1"/>
</dbReference>
<evidence type="ECO:0000256" key="17">
    <source>
        <dbReference type="RuleBase" id="RU003750"/>
    </source>
</evidence>
<evidence type="ECO:0000313" key="19">
    <source>
        <dbReference type="EMBL" id="CRZ34758.1"/>
    </source>
</evidence>
<evidence type="ECO:0000256" key="15">
    <source>
        <dbReference type="ARBA" id="ARBA00033018"/>
    </source>
</evidence>
<keyword evidence="10 18" id="KW-1133">Transmembrane helix</keyword>
<keyword evidence="12 18" id="KW-0472">Membrane</keyword>
<protein>
    <recommendedName>
        <fullName evidence="6">CDP-diacylglycerol--glycerol-3-phosphate 3-phosphatidyltransferase</fullName>
        <ecNumber evidence="5">2.7.8.5</ecNumber>
    </recommendedName>
    <alternativeName>
        <fullName evidence="15">Phosphatidylglycerophosphate synthase</fullName>
    </alternativeName>
</protein>
<dbReference type="EMBL" id="CVTD020000016">
    <property type="protein sequence ID" value="CRZ34758.1"/>
    <property type="molecule type" value="Genomic_DNA"/>
</dbReference>
<keyword evidence="11" id="KW-0443">Lipid metabolism</keyword>
<evidence type="ECO:0000256" key="2">
    <source>
        <dbReference type="ARBA" id="ARBA00004141"/>
    </source>
</evidence>
<dbReference type="GO" id="GO:0006655">
    <property type="term" value="P:phosphatidylglycerol biosynthetic process"/>
    <property type="evidence" value="ECO:0007669"/>
    <property type="project" value="UniProtKB-UniPathway"/>
</dbReference>
<reference evidence="19 20" key="1">
    <citation type="submission" date="2015-06" db="EMBL/GenBank/DDBJ databases">
        <authorList>
            <person name="Wibberg Daniel"/>
        </authorList>
    </citation>
    <scope>NUCLEOTIDE SEQUENCE [LARGE SCALE GENOMIC DNA]</scope>
    <source>
        <strain evidence="19 20">T3/55T</strain>
    </source>
</reference>
<dbReference type="PANTHER" id="PTHR14269">
    <property type="entry name" value="CDP-DIACYLGLYCEROL--GLYCEROL-3-PHOSPHATE 3-PHOSPHATIDYLTRANSFERASE-RELATED"/>
    <property type="match status" value="1"/>
</dbReference>
<evidence type="ECO:0000256" key="13">
    <source>
        <dbReference type="ARBA" id="ARBA00023209"/>
    </source>
</evidence>
<feature type="transmembrane region" description="Helical" evidence="18">
    <location>
        <begin position="12"/>
        <end position="31"/>
    </location>
</feature>
<comment type="similarity">
    <text evidence="4 17">Belongs to the CDP-alcohol phosphatidyltransferase class-I family.</text>
</comment>
<keyword evidence="9 18" id="KW-0812">Transmembrane</keyword>
<evidence type="ECO:0000256" key="1">
    <source>
        <dbReference type="ARBA" id="ARBA00003973"/>
    </source>
</evidence>
<evidence type="ECO:0000256" key="8">
    <source>
        <dbReference type="ARBA" id="ARBA00022679"/>
    </source>
</evidence>
<evidence type="ECO:0000256" key="18">
    <source>
        <dbReference type="SAM" id="Phobius"/>
    </source>
</evidence>
<comment type="function">
    <text evidence="1">This protein catalyzes the committed step to the synthesis of the acidic phospholipids.</text>
</comment>
<dbReference type="RefSeq" id="WP_103202863.1">
    <property type="nucleotide sequence ID" value="NZ_CVTD020000016.1"/>
</dbReference>
<dbReference type="PROSITE" id="PS00379">
    <property type="entry name" value="CDP_ALCOHOL_P_TRANSF"/>
    <property type="match status" value="1"/>
</dbReference>
<evidence type="ECO:0000256" key="5">
    <source>
        <dbReference type="ARBA" id="ARBA00013170"/>
    </source>
</evidence>
<dbReference type="InterPro" id="IPR050324">
    <property type="entry name" value="CDP-alcohol_PTase-I"/>
</dbReference>
<dbReference type="Gene3D" id="1.20.120.1760">
    <property type="match status" value="1"/>
</dbReference>
<sequence>MKVISKFNKKDLWSIPNILCYIRFLLIPVFVVQYIKAQETREYFQAAAVVLASGITDLLDGFIARTFNMVTELGKLIDPIADKLTQAALIFVLIVKIKWMFLLLILFVLMQLFLLIAGLAMLKKNKKLDGSKWFGKVSTTVFYAVMLVLVAVPNLNQNIVNVMLLICGAFLALSFALYVREYIRMYREAKLEEKTETIR</sequence>
<feature type="transmembrane region" description="Helical" evidence="18">
    <location>
        <begin position="101"/>
        <end position="121"/>
    </location>
</feature>
<evidence type="ECO:0000256" key="11">
    <source>
        <dbReference type="ARBA" id="ARBA00023098"/>
    </source>
</evidence>
<comment type="catalytic activity">
    <reaction evidence="16">
        <text>a CDP-1,2-diacyl-sn-glycerol + sn-glycerol 3-phosphate = a 1,2-diacyl-sn-glycero-3-phospho-(1'-sn-glycero-3'-phosphate) + CMP + H(+)</text>
        <dbReference type="Rhea" id="RHEA:12593"/>
        <dbReference type="ChEBI" id="CHEBI:15378"/>
        <dbReference type="ChEBI" id="CHEBI:57597"/>
        <dbReference type="ChEBI" id="CHEBI:58332"/>
        <dbReference type="ChEBI" id="CHEBI:60110"/>
        <dbReference type="ChEBI" id="CHEBI:60377"/>
        <dbReference type="EC" id="2.7.8.5"/>
    </reaction>
</comment>
<dbReference type="PANTHER" id="PTHR14269:SF62">
    <property type="entry name" value="CDP-DIACYLGLYCEROL--GLYCEROL-3-PHOSPHATE 3-PHOSPHATIDYLTRANSFERASE 1, CHLOROPLASTIC"/>
    <property type="match status" value="1"/>
</dbReference>
<dbReference type="Proteomes" id="UP000236497">
    <property type="component" value="Unassembled WGS sequence"/>
</dbReference>
<dbReference type="GO" id="GO:0008444">
    <property type="term" value="F:CDP-diacylglycerol-glycerol-3-phosphate 3-phosphatidyltransferase activity"/>
    <property type="evidence" value="ECO:0007669"/>
    <property type="project" value="UniProtKB-EC"/>
</dbReference>
<evidence type="ECO:0000256" key="7">
    <source>
        <dbReference type="ARBA" id="ARBA00022516"/>
    </source>
</evidence>
<feature type="transmembrane region" description="Helical" evidence="18">
    <location>
        <begin position="133"/>
        <end position="153"/>
    </location>
</feature>
<dbReference type="EC" id="2.7.8.5" evidence="5"/>
<evidence type="ECO:0000256" key="12">
    <source>
        <dbReference type="ARBA" id="ARBA00023136"/>
    </source>
</evidence>
<evidence type="ECO:0000256" key="4">
    <source>
        <dbReference type="ARBA" id="ARBA00010441"/>
    </source>
</evidence>
<keyword evidence="14" id="KW-1208">Phospholipid metabolism</keyword>
<evidence type="ECO:0000256" key="3">
    <source>
        <dbReference type="ARBA" id="ARBA00005042"/>
    </source>
</evidence>
<dbReference type="InterPro" id="IPR048254">
    <property type="entry name" value="CDP_ALCOHOL_P_TRANSF_CS"/>
</dbReference>
<gene>
    <name evidence="19" type="ORF">HHT355_1557</name>
</gene>
<evidence type="ECO:0000313" key="20">
    <source>
        <dbReference type="Proteomes" id="UP000236497"/>
    </source>
</evidence>
<keyword evidence="7" id="KW-0444">Lipid biosynthesis</keyword>
<dbReference type="InterPro" id="IPR043130">
    <property type="entry name" value="CDP-OH_PTrfase_TM_dom"/>
</dbReference>
<comment type="pathway">
    <text evidence="3">Phospholipid metabolism; phosphatidylglycerol biosynthesis; phosphatidylglycerol from CDP-diacylglycerol: step 1/2.</text>
</comment>
<evidence type="ECO:0000256" key="16">
    <source>
        <dbReference type="ARBA" id="ARBA00048586"/>
    </source>
</evidence>
<accession>A0A0H5SWN8</accession>
<comment type="subcellular location">
    <subcellularLocation>
        <location evidence="2">Membrane</location>
        <topology evidence="2">Multi-pass membrane protein</topology>
    </subcellularLocation>
</comment>
<dbReference type="Pfam" id="PF01066">
    <property type="entry name" value="CDP-OH_P_transf"/>
    <property type="match status" value="1"/>
</dbReference>
<keyword evidence="13" id="KW-0594">Phospholipid biosynthesis</keyword>
<dbReference type="AlphaFoldDB" id="A0A0H5SWN8"/>
<feature type="transmembrane region" description="Helical" evidence="18">
    <location>
        <begin position="159"/>
        <end position="179"/>
    </location>
</feature>
<dbReference type="InterPro" id="IPR000462">
    <property type="entry name" value="CDP-OH_P_trans"/>
</dbReference>
<keyword evidence="20" id="KW-1185">Reference proteome</keyword>
<evidence type="ECO:0000256" key="10">
    <source>
        <dbReference type="ARBA" id="ARBA00022989"/>
    </source>
</evidence>
<dbReference type="OrthoDB" id="9796672at2"/>
<evidence type="ECO:0000256" key="14">
    <source>
        <dbReference type="ARBA" id="ARBA00023264"/>
    </source>
</evidence>
<dbReference type="GO" id="GO:0016020">
    <property type="term" value="C:membrane"/>
    <property type="evidence" value="ECO:0007669"/>
    <property type="project" value="UniProtKB-SubCell"/>
</dbReference>
<evidence type="ECO:0000256" key="9">
    <source>
        <dbReference type="ARBA" id="ARBA00022692"/>
    </source>
</evidence>